<feature type="domain" description="DUF7223" evidence="3">
    <location>
        <begin position="209"/>
        <end position="458"/>
    </location>
</feature>
<dbReference type="InterPro" id="IPR055647">
    <property type="entry name" value="DUF7223"/>
</dbReference>
<dbReference type="InterPro" id="IPR054293">
    <property type="entry name" value="DUF7029"/>
</dbReference>
<gene>
    <name evidence="4" type="ORF">BU16DRAFT_66127</name>
</gene>
<accession>A0A6A6QP31</accession>
<dbReference type="Pfam" id="PF22974">
    <property type="entry name" value="DUF7029"/>
    <property type="match status" value="1"/>
</dbReference>
<sequence>MYRQIYSLGLSILTLLLLLPDTLALKLFPVSHPDDLTGGQHGHQKRQWNHTESLDLQDFETFYWGGYSAGDIVYANLTLYFTGDYENIISMERFAGMLKSVDCSDHMMLEFKDNTSFAYAQRVWNWVNNDVNNTFVMIANYEGCGPAAERQPFTVTNIVYDAQHSKAFLTADQKNWTEIAHTYSLSVGHTPAPPPEKRLALRGDPDFSMNLASSFNRNFFSTTAFGVDMSLDCSNCGTSGSLNVDFDIDVALFKISSAKMTISPKDVAAFLEVSMSESGTLSSAYNWEKTIVSIPIDGIEIAKIVKLGAFLDVDVGFSMAEWEGEAHATMGARMTLPNSAIVVVDLVKSENNQFSGWMPDVVPIPLQVSAKVEGSAEIFAEPKIKLTAKALGKGFEVGLNLKLPDISADFTAMFDSTGVCGGLHTLGVDVNANVGVDLSVQAATAGNEANPFWTQELYVRRNSQHCNYSHF</sequence>
<evidence type="ECO:0000313" key="4">
    <source>
        <dbReference type="EMBL" id="KAF2494151.1"/>
    </source>
</evidence>
<keyword evidence="5" id="KW-1185">Reference proteome</keyword>
<keyword evidence="1" id="KW-0732">Signal</keyword>
<evidence type="ECO:0000256" key="1">
    <source>
        <dbReference type="SAM" id="SignalP"/>
    </source>
</evidence>
<dbReference type="Proteomes" id="UP000799750">
    <property type="component" value="Unassembled WGS sequence"/>
</dbReference>
<evidence type="ECO:0000313" key="5">
    <source>
        <dbReference type="Proteomes" id="UP000799750"/>
    </source>
</evidence>
<proteinExistence type="predicted"/>
<organism evidence="4 5">
    <name type="scientific">Lophium mytilinum</name>
    <dbReference type="NCBI Taxonomy" id="390894"/>
    <lineage>
        <taxon>Eukaryota</taxon>
        <taxon>Fungi</taxon>
        <taxon>Dikarya</taxon>
        <taxon>Ascomycota</taxon>
        <taxon>Pezizomycotina</taxon>
        <taxon>Dothideomycetes</taxon>
        <taxon>Pleosporomycetidae</taxon>
        <taxon>Mytilinidiales</taxon>
        <taxon>Mytilinidiaceae</taxon>
        <taxon>Lophium</taxon>
    </lineage>
</organism>
<reference evidence="4" key="1">
    <citation type="journal article" date="2020" name="Stud. Mycol.">
        <title>101 Dothideomycetes genomes: a test case for predicting lifestyles and emergence of pathogens.</title>
        <authorList>
            <person name="Haridas S."/>
            <person name="Albert R."/>
            <person name="Binder M."/>
            <person name="Bloem J."/>
            <person name="Labutti K."/>
            <person name="Salamov A."/>
            <person name="Andreopoulos B."/>
            <person name="Baker S."/>
            <person name="Barry K."/>
            <person name="Bills G."/>
            <person name="Bluhm B."/>
            <person name="Cannon C."/>
            <person name="Castanera R."/>
            <person name="Culley D."/>
            <person name="Daum C."/>
            <person name="Ezra D."/>
            <person name="Gonzalez J."/>
            <person name="Henrissat B."/>
            <person name="Kuo A."/>
            <person name="Liang C."/>
            <person name="Lipzen A."/>
            <person name="Lutzoni F."/>
            <person name="Magnuson J."/>
            <person name="Mondo S."/>
            <person name="Nolan M."/>
            <person name="Ohm R."/>
            <person name="Pangilinan J."/>
            <person name="Park H.-J."/>
            <person name="Ramirez L."/>
            <person name="Alfaro M."/>
            <person name="Sun H."/>
            <person name="Tritt A."/>
            <person name="Yoshinaga Y."/>
            <person name="Zwiers L.-H."/>
            <person name="Turgeon B."/>
            <person name="Goodwin S."/>
            <person name="Spatafora J."/>
            <person name="Crous P."/>
            <person name="Grigoriev I."/>
        </authorList>
    </citation>
    <scope>NUCLEOTIDE SEQUENCE</scope>
    <source>
        <strain evidence="4">CBS 269.34</strain>
    </source>
</reference>
<dbReference type="OrthoDB" id="160645at2759"/>
<dbReference type="Pfam" id="PF23865">
    <property type="entry name" value="DUF7223"/>
    <property type="match status" value="1"/>
</dbReference>
<protein>
    <submittedName>
        <fullName evidence="4">Uncharacterized protein</fullName>
    </submittedName>
</protein>
<dbReference type="EMBL" id="MU004191">
    <property type="protein sequence ID" value="KAF2494151.1"/>
    <property type="molecule type" value="Genomic_DNA"/>
</dbReference>
<evidence type="ECO:0000259" key="3">
    <source>
        <dbReference type="Pfam" id="PF23865"/>
    </source>
</evidence>
<feature type="chain" id="PRO_5025465695" evidence="1">
    <location>
        <begin position="25"/>
        <end position="471"/>
    </location>
</feature>
<feature type="signal peptide" evidence="1">
    <location>
        <begin position="1"/>
        <end position="24"/>
    </location>
</feature>
<feature type="domain" description="DUF7029" evidence="2">
    <location>
        <begin position="84"/>
        <end position="183"/>
    </location>
</feature>
<evidence type="ECO:0000259" key="2">
    <source>
        <dbReference type="Pfam" id="PF22974"/>
    </source>
</evidence>
<dbReference type="AlphaFoldDB" id="A0A6A6QP31"/>
<name>A0A6A6QP31_9PEZI</name>